<dbReference type="InterPro" id="IPR038396">
    <property type="entry name" value="SpoIIAA-like_sf"/>
</dbReference>
<gene>
    <name evidence="1" type="ORF">FJM65_03715</name>
</gene>
<dbReference type="RefSeq" id="WP_140619591.1">
    <property type="nucleotide sequence ID" value="NZ_VFRQ01000002.1"/>
</dbReference>
<dbReference type="InterPro" id="IPR021866">
    <property type="entry name" value="SpoIIAA-like"/>
</dbReference>
<keyword evidence="2" id="KW-1185">Reference proteome</keyword>
<proteinExistence type="predicted"/>
<organism evidence="1 2">
    <name type="scientific">Pontibacter mangrovi</name>
    <dbReference type="NCBI Taxonomy" id="2589816"/>
    <lineage>
        <taxon>Bacteria</taxon>
        <taxon>Pseudomonadati</taxon>
        <taxon>Bacteroidota</taxon>
        <taxon>Cytophagia</taxon>
        <taxon>Cytophagales</taxon>
        <taxon>Hymenobacteraceae</taxon>
        <taxon>Pontibacter</taxon>
    </lineage>
</organism>
<dbReference type="InterPro" id="IPR036513">
    <property type="entry name" value="STAS_dom_sf"/>
</dbReference>
<protein>
    <submittedName>
        <fullName evidence="1">STAS/SEC14 domain-containing protein</fullName>
    </submittedName>
</protein>
<dbReference type="Proteomes" id="UP000316727">
    <property type="component" value="Unassembled WGS sequence"/>
</dbReference>
<comment type="caution">
    <text evidence="1">The sequence shown here is derived from an EMBL/GenBank/DDBJ whole genome shotgun (WGS) entry which is preliminary data.</text>
</comment>
<dbReference type="OrthoDB" id="9811577at2"/>
<reference evidence="1 2" key="1">
    <citation type="submission" date="2019-06" db="EMBL/GenBank/DDBJ databases">
        <title>A novel bacterium of genus Pontibacter, isolated from marine sediment.</title>
        <authorList>
            <person name="Huang H."/>
            <person name="Mo K."/>
            <person name="Hu Y."/>
        </authorList>
    </citation>
    <scope>NUCLEOTIDE SEQUENCE [LARGE SCALE GENOMIC DNA]</scope>
    <source>
        <strain evidence="1 2">HB172049</strain>
    </source>
</reference>
<evidence type="ECO:0000313" key="2">
    <source>
        <dbReference type="Proteomes" id="UP000316727"/>
    </source>
</evidence>
<dbReference type="AlphaFoldDB" id="A0A501W781"/>
<accession>A0A501W781</accession>
<name>A0A501W781_9BACT</name>
<dbReference type="Gene3D" id="3.40.50.10600">
    <property type="entry name" value="SpoIIaa-like domains"/>
    <property type="match status" value="1"/>
</dbReference>
<dbReference type="Pfam" id="PF11964">
    <property type="entry name" value="SpoIIAA-like"/>
    <property type="match status" value="1"/>
</dbReference>
<dbReference type="SUPFAM" id="SSF52091">
    <property type="entry name" value="SpoIIaa-like"/>
    <property type="match status" value="1"/>
</dbReference>
<dbReference type="EMBL" id="VFRQ01000002">
    <property type="protein sequence ID" value="TPE45158.1"/>
    <property type="molecule type" value="Genomic_DNA"/>
</dbReference>
<evidence type="ECO:0000313" key="1">
    <source>
        <dbReference type="EMBL" id="TPE45158.1"/>
    </source>
</evidence>
<sequence>MLQLLEQSKDSLVALRISGSVDRNDYDVMLPLLQERIKQHGKIRVYAEVQDVEDYSLKALWEDIKFDVKHATDFSKVALVGDKKWVDWLTVMAKPFTSAEVKYFDFSQQPQAWAWINE</sequence>